<dbReference type="RefSeq" id="WP_090869384.1">
    <property type="nucleotide sequence ID" value="NZ_FOHE01000008.1"/>
</dbReference>
<dbReference type="GO" id="GO:0005737">
    <property type="term" value="C:cytoplasm"/>
    <property type="evidence" value="ECO:0007669"/>
    <property type="project" value="TreeGrafter"/>
</dbReference>
<dbReference type="GO" id="GO:0018169">
    <property type="term" value="F:ribosomal S6-glutamic acid ligase activity"/>
    <property type="evidence" value="ECO:0007669"/>
    <property type="project" value="TreeGrafter"/>
</dbReference>
<keyword evidence="1" id="KW-0067">ATP-binding</keyword>
<dbReference type="PANTHER" id="PTHR21621:SF0">
    <property type="entry name" value="BETA-CITRYLGLUTAMATE SYNTHASE B-RELATED"/>
    <property type="match status" value="1"/>
</dbReference>
<evidence type="ECO:0000259" key="2">
    <source>
        <dbReference type="PROSITE" id="PS50975"/>
    </source>
</evidence>
<dbReference type="AlphaFoldDB" id="A0A1I0D5I9"/>
<dbReference type="OrthoDB" id="4789744at2"/>
<dbReference type="InterPro" id="IPR013651">
    <property type="entry name" value="ATP-grasp_RimK-type"/>
</dbReference>
<feature type="domain" description="ATP-grasp" evidence="2">
    <location>
        <begin position="100"/>
        <end position="309"/>
    </location>
</feature>
<accession>A0A1I0D5I9</accession>
<keyword evidence="1" id="KW-0547">Nucleotide-binding</keyword>
<evidence type="ECO:0000256" key="1">
    <source>
        <dbReference type="PROSITE-ProRule" id="PRU00409"/>
    </source>
</evidence>
<dbReference type="Gene3D" id="3.30.470.20">
    <property type="entry name" value="ATP-grasp fold, B domain"/>
    <property type="match status" value="1"/>
</dbReference>
<dbReference type="InterPro" id="IPR011761">
    <property type="entry name" value="ATP-grasp"/>
</dbReference>
<dbReference type="Pfam" id="PF08443">
    <property type="entry name" value="RimK"/>
    <property type="match status" value="1"/>
</dbReference>
<evidence type="ECO:0000313" key="4">
    <source>
        <dbReference type="Proteomes" id="UP000198618"/>
    </source>
</evidence>
<sequence length="317" mass="35697">MSKIYVIHENSEWTEHLLKRLEELNLPYEDWLLDSGKVDLTSTPPEGVFYSRMSASSHTRGNRYSPELASAVLSWLEHHNRVVVNGSRALQLEVSKVLQYLELEKHGVKTPKTVAAVGKEELLEAAKVFEGKSFITKHNRAGKGLGVQLFHSLEALEDYVTGEDFEVPVDGITLIQEYIESPESSITRCEFIGGKFVYAVRVDTSDGFELCPADACTIEDLFCAVGENASTPAKFQIIEGFEHPILQKYEQVLAANDIQVAGIEFIRDINGEIYTYDINTNTNYNREAEETTEKYGMLEMAKYLGEVLQKSEDLVKQ</sequence>
<dbReference type="SUPFAM" id="SSF56059">
    <property type="entry name" value="Glutathione synthetase ATP-binding domain-like"/>
    <property type="match status" value="1"/>
</dbReference>
<dbReference type="Proteomes" id="UP000198618">
    <property type="component" value="Unassembled WGS sequence"/>
</dbReference>
<dbReference type="GO" id="GO:0005524">
    <property type="term" value="F:ATP binding"/>
    <property type="evidence" value="ECO:0007669"/>
    <property type="project" value="UniProtKB-UniRule"/>
</dbReference>
<dbReference type="EMBL" id="FOHE01000008">
    <property type="protein sequence ID" value="SET27415.1"/>
    <property type="molecule type" value="Genomic_DNA"/>
</dbReference>
<organism evidence="3 4">
    <name type="scientific">Oceanobacillus limi</name>
    <dbReference type="NCBI Taxonomy" id="930131"/>
    <lineage>
        <taxon>Bacteria</taxon>
        <taxon>Bacillati</taxon>
        <taxon>Bacillota</taxon>
        <taxon>Bacilli</taxon>
        <taxon>Bacillales</taxon>
        <taxon>Bacillaceae</taxon>
        <taxon>Oceanobacillus</taxon>
    </lineage>
</organism>
<dbReference type="GO" id="GO:0009432">
    <property type="term" value="P:SOS response"/>
    <property type="evidence" value="ECO:0007669"/>
    <property type="project" value="TreeGrafter"/>
</dbReference>
<protein>
    <submittedName>
        <fullName evidence="3">Glutathione synthase/RimK-type ligase, ATP-grasp superfamily</fullName>
    </submittedName>
</protein>
<dbReference type="PANTHER" id="PTHR21621">
    <property type="entry name" value="RIBOSOMAL PROTEIN S6 MODIFICATION PROTEIN"/>
    <property type="match status" value="1"/>
</dbReference>
<keyword evidence="3" id="KW-0436">Ligase</keyword>
<name>A0A1I0D5I9_9BACI</name>
<keyword evidence="4" id="KW-1185">Reference proteome</keyword>
<dbReference type="STRING" id="930131.SAMN05216389_10820"/>
<reference evidence="3 4" key="1">
    <citation type="submission" date="2016-10" db="EMBL/GenBank/DDBJ databases">
        <authorList>
            <person name="de Groot N.N."/>
        </authorList>
    </citation>
    <scope>NUCLEOTIDE SEQUENCE [LARGE SCALE GENOMIC DNA]</scope>
    <source>
        <strain evidence="3 4">IBRC-M 10780</strain>
    </source>
</reference>
<evidence type="ECO:0000313" key="3">
    <source>
        <dbReference type="EMBL" id="SET27415.1"/>
    </source>
</evidence>
<dbReference type="GO" id="GO:0046872">
    <property type="term" value="F:metal ion binding"/>
    <property type="evidence" value="ECO:0007669"/>
    <property type="project" value="InterPro"/>
</dbReference>
<gene>
    <name evidence="3" type="ORF">SAMN05216389_10820</name>
</gene>
<dbReference type="PROSITE" id="PS50975">
    <property type="entry name" value="ATP_GRASP"/>
    <property type="match status" value="1"/>
</dbReference>
<proteinExistence type="predicted"/>